<dbReference type="Pfam" id="PF01844">
    <property type="entry name" value="HNH"/>
    <property type="match status" value="1"/>
</dbReference>
<dbReference type="SMART" id="SM00507">
    <property type="entry name" value="HNHc"/>
    <property type="match status" value="1"/>
</dbReference>
<dbReference type="GO" id="GO:0004519">
    <property type="term" value="F:endonuclease activity"/>
    <property type="evidence" value="ECO:0007669"/>
    <property type="project" value="UniProtKB-KW"/>
</dbReference>
<dbReference type="GO" id="GO:0008270">
    <property type="term" value="F:zinc ion binding"/>
    <property type="evidence" value="ECO:0007669"/>
    <property type="project" value="InterPro"/>
</dbReference>
<reference evidence="2 3" key="1">
    <citation type="submission" date="2018-05" db="EMBL/GenBank/DDBJ databases">
        <title>Genomic Encyclopedia of Archaeal and Bacterial Type Strains, Phase II (KMG-II): from individual species to whole genera.</title>
        <authorList>
            <person name="Goeker M."/>
        </authorList>
    </citation>
    <scope>NUCLEOTIDE SEQUENCE [LARGE SCALE GENOMIC DNA]</scope>
    <source>
        <strain evidence="2 3">DSM 22214</strain>
    </source>
</reference>
<dbReference type="InterPro" id="IPR003615">
    <property type="entry name" value="HNH_nuc"/>
</dbReference>
<dbReference type="EMBL" id="QGGO01000029">
    <property type="protein sequence ID" value="PWK18775.1"/>
    <property type="molecule type" value="Genomic_DNA"/>
</dbReference>
<keyword evidence="2" id="KW-0378">Hydrolase</keyword>
<comment type="caution">
    <text evidence="2">The sequence shown here is derived from an EMBL/GenBank/DDBJ whole genome shotgun (WGS) entry which is preliminary data.</text>
</comment>
<name>A0A316DLL0_9BACT</name>
<sequence length="128" mass="14956">MSRYISELHRSFVIKRATQCCEYCHLEDDVNYIPHQIDHIISLKHGGKTELENLAYSCFSCNNNKGSDIGTMLLPNMEFIRLFNPRLDNWNEHFELAYGVIYPLTSIGEETIKLLKMNTVEKIMERNV</sequence>
<evidence type="ECO:0000313" key="2">
    <source>
        <dbReference type="EMBL" id="PWK18775.1"/>
    </source>
</evidence>
<dbReference type="AlphaFoldDB" id="A0A316DLL0"/>
<keyword evidence="3" id="KW-1185">Reference proteome</keyword>
<dbReference type="InterPro" id="IPR002711">
    <property type="entry name" value="HNH"/>
</dbReference>
<protein>
    <submittedName>
        <fullName evidence="2">HNH endonuclease</fullName>
    </submittedName>
</protein>
<evidence type="ECO:0000259" key="1">
    <source>
        <dbReference type="SMART" id="SM00507"/>
    </source>
</evidence>
<gene>
    <name evidence="2" type="ORF">LV89_04063</name>
</gene>
<organism evidence="2 3">
    <name type="scientific">Arcicella aurantiaca</name>
    <dbReference type="NCBI Taxonomy" id="591202"/>
    <lineage>
        <taxon>Bacteria</taxon>
        <taxon>Pseudomonadati</taxon>
        <taxon>Bacteroidota</taxon>
        <taxon>Cytophagia</taxon>
        <taxon>Cytophagales</taxon>
        <taxon>Flectobacillaceae</taxon>
        <taxon>Arcicella</taxon>
    </lineage>
</organism>
<dbReference type="PANTHER" id="PTHR33877">
    <property type="entry name" value="SLL1193 PROTEIN"/>
    <property type="match status" value="1"/>
</dbReference>
<dbReference type="InterPro" id="IPR052892">
    <property type="entry name" value="NA-targeting_endonuclease"/>
</dbReference>
<dbReference type="Proteomes" id="UP000245489">
    <property type="component" value="Unassembled WGS sequence"/>
</dbReference>
<dbReference type="RefSeq" id="WP_109744727.1">
    <property type="nucleotide sequence ID" value="NZ_QGGO01000029.1"/>
</dbReference>
<dbReference type="PANTHER" id="PTHR33877:SF1">
    <property type="entry name" value="TYPE IV METHYL-DIRECTED RESTRICTION ENZYME ECOKMCRA"/>
    <property type="match status" value="1"/>
</dbReference>
<dbReference type="Gene3D" id="1.10.30.50">
    <property type="match status" value="1"/>
</dbReference>
<evidence type="ECO:0000313" key="3">
    <source>
        <dbReference type="Proteomes" id="UP000245489"/>
    </source>
</evidence>
<accession>A0A316DLL0</accession>
<feature type="domain" description="HNH nuclease" evidence="1">
    <location>
        <begin position="8"/>
        <end position="63"/>
    </location>
</feature>
<keyword evidence="2" id="KW-0255">Endonuclease</keyword>
<dbReference type="CDD" id="cd00085">
    <property type="entry name" value="HNHc"/>
    <property type="match status" value="1"/>
</dbReference>
<dbReference type="OrthoDB" id="963483at2"/>
<dbReference type="GO" id="GO:0003676">
    <property type="term" value="F:nucleic acid binding"/>
    <property type="evidence" value="ECO:0007669"/>
    <property type="project" value="InterPro"/>
</dbReference>
<proteinExistence type="predicted"/>
<keyword evidence="2" id="KW-0540">Nuclease</keyword>